<dbReference type="GeneTree" id="ENSGT00990000204219"/>
<proteinExistence type="predicted"/>
<dbReference type="InterPro" id="IPR016187">
    <property type="entry name" value="CTDL_fold"/>
</dbReference>
<evidence type="ECO:0000313" key="3">
    <source>
        <dbReference type="Ensembl" id="ENSCPBP00000024837.1"/>
    </source>
</evidence>
<dbReference type="Ensembl" id="ENSCPBT00000029257.1">
    <property type="protein sequence ID" value="ENSCPBP00000024837.1"/>
    <property type="gene ID" value="ENSCPBG00000017664.1"/>
</dbReference>
<dbReference type="GO" id="GO:0005886">
    <property type="term" value="C:plasma membrane"/>
    <property type="evidence" value="ECO:0007669"/>
    <property type="project" value="TreeGrafter"/>
</dbReference>
<dbReference type="PANTHER" id="PTHR46784">
    <property type="entry name" value="KILLER CELL LECTIN-LIKE RECEPTOR SUBFAMILY B MEMBER 1"/>
    <property type="match status" value="1"/>
</dbReference>
<reference evidence="3" key="1">
    <citation type="submission" date="2025-08" db="UniProtKB">
        <authorList>
            <consortium name="Ensembl"/>
        </authorList>
    </citation>
    <scope>IDENTIFICATION</scope>
</reference>
<accession>A0A8C3P912</accession>
<protein>
    <submittedName>
        <fullName evidence="3">Uncharacterized protein</fullName>
    </submittedName>
</protein>
<dbReference type="SUPFAM" id="SSF56436">
    <property type="entry name" value="C-type lectin-like"/>
    <property type="match status" value="1"/>
</dbReference>
<dbReference type="GO" id="GO:0042269">
    <property type="term" value="P:regulation of natural killer cell mediated cytotoxicity"/>
    <property type="evidence" value="ECO:0007669"/>
    <property type="project" value="TreeGrafter"/>
</dbReference>
<name>A0A8C3P912_CHRPI</name>
<keyword evidence="1" id="KW-1133">Transmembrane helix</keyword>
<dbReference type="AlphaFoldDB" id="A0A8C3P912"/>
<dbReference type="GO" id="GO:0009986">
    <property type="term" value="C:cell surface"/>
    <property type="evidence" value="ECO:0007669"/>
    <property type="project" value="TreeGrafter"/>
</dbReference>
<keyword evidence="2" id="KW-1015">Disulfide bond</keyword>
<dbReference type="Gene3D" id="3.10.100.10">
    <property type="entry name" value="Mannose-Binding Protein A, subunit A"/>
    <property type="match status" value="1"/>
</dbReference>
<dbReference type="GO" id="GO:0038023">
    <property type="term" value="F:signaling receptor activity"/>
    <property type="evidence" value="ECO:0007669"/>
    <property type="project" value="TreeGrafter"/>
</dbReference>
<organism evidence="3 4">
    <name type="scientific">Chrysemys picta bellii</name>
    <name type="common">Western painted turtle</name>
    <name type="synonym">Emys bellii</name>
    <dbReference type="NCBI Taxonomy" id="8478"/>
    <lineage>
        <taxon>Eukaryota</taxon>
        <taxon>Metazoa</taxon>
        <taxon>Chordata</taxon>
        <taxon>Craniata</taxon>
        <taxon>Vertebrata</taxon>
        <taxon>Euteleostomi</taxon>
        <taxon>Archelosauria</taxon>
        <taxon>Testudinata</taxon>
        <taxon>Testudines</taxon>
        <taxon>Cryptodira</taxon>
        <taxon>Durocryptodira</taxon>
        <taxon>Testudinoidea</taxon>
        <taxon>Emydidae</taxon>
        <taxon>Chrysemys</taxon>
    </lineage>
</organism>
<reference evidence="3" key="2">
    <citation type="submission" date="2025-09" db="UniProtKB">
        <authorList>
            <consortium name="Ensembl"/>
        </authorList>
    </citation>
    <scope>IDENTIFICATION</scope>
</reference>
<dbReference type="InterPro" id="IPR016186">
    <property type="entry name" value="C-type_lectin-like/link_sf"/>
</dbReference>
<dbReference type="Proteomes" id="UP000694380">
    <property type="component" value="Unplaced"/>
</dbReference>
<keyword evidence="1" id="KW-0812">Transmembrane</keyword>
<dbReference type="PANTHER" id="PTHR46784:SF1">
    <property type="entry name" value="KILLER CELL LECTIN-LIKE RECEPTOR SUBFAMILY B MEMBER 1"/>
    <property type="match status" value="1"/>
</dbReference>
<evidence type="ECO:0000313" key="4">
    <source>
        <dbReference type="Proteomes" id="UP000694380"/>
    </source>
</evidence>
<keyword evidence="1" id="KW-0472">Membrane</keyword>
<evidence type="ECO:0000256" key="1">
    <source>
        <dbReference type="ARBA" id="ARBA00022989"/>
    </source>
</evidence>
<dbReference type="InterPro" id="IPR051527">
    <property type="entry name" value="KLR_subfamily_B"/>
</dbReference>
<sequence length="174" mass="20065">MNSPKTVFSDSSDFIRVPRSHPPKGTVMLLRLCPSLLIPQLERTGISTTNHYCCVSPHLSPDGSGCKLCPMDWLSRRGKCYWFSKDSKNWKESCDDCSAKSSRKLVIQDQEEMVKGSLNIHNNTWQLAGLWIFQADIDNDNNNTFRWRRSIVLNVHDHSVWLCSRSLRESQDDY</sequence>
<evidence type="ECO:0000256" key="2">
    <source>
        <dbReference type="ARBA" id="ARBA00023157"/>
    </source>
</evidence>
<keyword evidence="4" id="KW-1185">Reference proteome</keyword>